<reference evidence="8" key="1">
    <citation type="submission" date="2014-11" db="EMBL/GenBank/DDBJ databases">
        <authorList>
            <person name="Otto D Thomas"/>
            <person name="Naeem Raeece"/>
        </authorList>
    </citation>
    <scope>NUCLEOTIDE SEQUENCE</scope>
</reference>
<evidence type="ECO:0000256" key="3">
    <source>
        <dbReference type="ARBA" id="ARBA00022793"/>
    </source>
</evidence>
<dbReference type="Pfam" id="PF00282">
    <property type="entry name" value="Pyridoxal_deC"/>
    <property type="match status" value="2"/>
</dbReference>
<evidence type="ECO:0000256" key="5">
    <source>
        <dbReference type="ARBA" id="ARBA00023239"/>
    </source>
</evidence>
<dbReference type="AlphaFoldDB" id="A0A0G4HDF4"/>
<evidence type="ECO:0000313" key="8">
    <source>
        <dbReference type="EMBL" id="CEM41905.1"/>
    </source>
</evidence>
<dbReference type="PANTHER" id="PTHR11999:SF70">
    <property type="entry name" value="MIP05841P"/>
    <property type="match status" value="1"/>
</dbReference>
<dbReference type="InterPro" id="IPR015421">
    <property type="entry name" value="PyrdxlP-dep_Trfase_major"/>
</dbReference>
<dbReference type="PANTHER" id="PTHR11999">
    <property type="entry name" value="GROUP II PYRIDOXAL-5-PHOSPHATE DECARBOXYLASE"/>
    <property type="match status" value="1"/>
</dbReference>
<keyword evidence="3" id="KW-0210">Decarboxylase</keyword>
<dbReference type="InterPro" id="IPR010977">
    <property type="entry name" value="Aromatic_deC"/>
</dbReference>
<evidence type="ECO:0000256" key="4">
    <source>
        <dbReference type="ARBA" id="ARBA00022898"/>
    </source>
</evidence>
<dbReference type="GO" id="GO:0016831">
    <property type="term" value="F:carboxy-lyase activity"/>
    <property type="evidence" value="ECO:0007669"/>
    <property type="project" value="UniProtKB-KW"/>
</dbReference>
<feature type="modified residue" description="N6-(pyridoxal phosphate)lysine" evidence="6">
    <location>
        <position position="354"/>
    </location>
</feature>
<dbReference type="PhylomeDB" id="A0A0G4HDF4"/>
<comment type="similarity">
    <text evidence="2 7">Belongs to the group II decarboxylase family.</text>
</comment>
<dbReference type="GO" id="GO:0006520">
    <property type="term" value="P:amino acid metabolic process"/>
    <property type="evidence" value="ECO:0007669"/>
    <property type="project" value="InterPro"/>
</dbReference>
<name>A0A0G4HDF4_9ALVE</name>
<dbReference type="Gene3D" id="3.90.1150.10">
    <property type="entry name" value="Aspartate Aminotransferase, domain 1"/>
    <property type="match status" value="1"/>
</dbReference>
<accession>A0A0G4HDF4</accession>
<organism evidence="8">
    <name type="scientific">Chromera velia CCMP2878</name>
    <dbReference type="NCBI Taxonomy" id="1169474"/>
    <lineage>
        <taxon>Eukaryota</taxon>
        <taxon>Sar</taxon>
        <taxon>Alveolata</taxon>
        <taxon>Colpodellida</taxon>
        <taxon>Chromeraceae</taxon>
        <taxon>Chromera</taxon>
    </lineage>
</organism>
<evidence type="ECO:0008006" key="9">
    <source>
        <dbReference type="Google" id="ProtNLM"/>
    </source>
</evidence>
<evidence type="ECO:0000256" key="7">
    <source>
        <dbReference type="RuleBase" id="RU000382"/>
    </source>
</evidence>
<dbReference type="Gene3D" id="1.20.1340.10">
    <property type="entry name" value="dopa decarboxylase, N-terminal domain"/>
    <property type="match status" value="1"/>
</dbReference>
<gene>
    <name evidence="8" type="ORF">Cvel_26348</name>
</gene>
<evidence type="ECO:0000256" key="2">
    <source>
        <dbReference type="ARBA" id="ARBA00009533"/>
    </source>
</evidence>
<keyword evidence="4 6" id="KW-0663">Pyridoxal phosphate</keyword>
<dbReference type="PRINTS" id="PR00800">
    <property type="entry name" value="YHDCRBOXLASE"/>
</dbReference>
<dbReference type="GO" id="GO:0019752">
    <property type="term" value="P:carboxylic acid metabolic process"/>
    <property type="evidence" value="ECO:0007669"/>
    <property type="project" value="InterPro"/>
</dbReference>
<dbReference type="InterPro" id="IPR002129">
    <property type="entry name" value="PyrdxlP-dep_de-COase"/>
</dbReference>
<dbReference type="GO" id="GO:0030170">
    <property type="term" value="F:pyridoxal phosphate binding"/>
    <property type="evidence" value="ECO:0007669"/>
    <property type="project" value="InterPro"/>
</dbReference>
<dbReference type="VEuPathDB" id="CryptoDB:Cvel_26348"/>
<keyword evidence="5 7" id="KW-0456">Lyase</keyword>
<dbReference type="EMBL" id="CDMZ01002334">
    <property type="protein sequence ID" value="CEM41905.1"/>
    <property type="molecule type" value="Genomic_DNA"/>
</dbReference>
<dbReference type="InterPro" id="IPR015424">
    <property type="entry name" value="PyrdxlP-dep_Trfase"/>
</dbReference>
<dbReference type="GO" id="GO:0005737">
    <property type="term" value="C:cytoplasm"/>
    <property type="evidence" value="ECO:0007669"/>
    <property type="project" value="TreeGrafter"/>
</dbReference>
<dbReference type="SUPFAM" id="SSF53383">
    <property type="entry name" value="PLP-dependent transferases"/>
    <property type="match status" value="1"/>
</dbReference>
<protein>
    <recommendedName>
        <fullName evidence="9">Aromatic-L-amino-acid decarboxylase</fullName>
    </recommendedName>
</protein>
<evidence type="ECO:0000256" key="6">
    <source>
        <dbReference type="PIRSR" id="PIRSR602129-50"/>
    </source>
</evidence>
<dbReference type="InterPro" id="IPR015422">
    <property type="entry name" value="PyrdxlP-dep_Trfase_small"/>
</dbReference>
<dbReference type="Gene3D" id="3.40.640.10">
    <property type="entry name" value="Type I PLP-dependent aspartate aminotransferase-like (Major domain)"/>
    <property type="match status" value="1"/>
</dbReference>
<evidence type="ECO:0000256" key="1">
    <source>
        <dbReference type="ARBA" id="ARBA00001933"/>
    </source>
</evidence>
<sequence length="532" mass="59215">MSAPTEGERLRKEMKQRIADYRKNAHALVDYVADYYEMLADASTDIPVLSRVSPGFITQNPKFTQPPPAEGVSFESVLKEVEEVIKPGMTHWQHPHFMAYFPSATSLESQLGDMLAQAFNAVGFSWITSPAMTELEMVTLDWIAKAMDLPEKFLSSGAGGGCIQMTASDACFVVILGARERAVRSEAFLPYPKKTLENGHANGHAKEASQVLEQEEDEAKRTDFSKLVAYVTDQAHSALAKSAKCAGVRCRVLPTRGGAEGGFLGMDVDALLEEMRKDRDAGRIPCFVNATVGTTSTNAVDSMSTLAAAVRKEFPSVWLHCDAAYAGAFNLLPECREHFKGLEDFDSFNFNPHKQMLVGFDCSVLYIGRKEDVVSVFQATPEFLKNKHTSSGTVIDYKDWQVGLGRRFRSLKIFFVWKLLGRAKVEEYLRRCLSSAKVFSDLITSDPSKSFEVTHPVKFGLVCFRLRDASDEVQLKLLERLNHSPRNLFLIHTKVEGRVVLRAAFNTPLGGEEQAHTLWEALKEEMVSLSKS</sequence>
<comment type="cofactor">
    <cofactor evidence="1 6 7">
        <name>pyridoxal 5'-phosphate</name>
        <dbReference type="ChEBI" id="CHEBI:597326"/>
    </cofactor>
</comment>
<proteinExistence type="inferred from homology"/>